<feature type="transmembrane region" description="Helical" evidence="1">
    <location>
        <begin position="198"/>
        <end position="218"/>
    </location>
</feature>
<sequence length="588" mass="66763">MNKLYLLEGRVKRHLKHGNYFHCIYSKWDDDLGRIVKVTKTRQRSVFSFTILQLIVIALRVWSIISKSSSSTDRIIGTAVKCLTLSGFLFRCNPWPDYAQIEFLNYILSSRGERYGRKENLCLTCLILLMDALELGYYSIATFMSVVAMLLPCLPGLASYILCSSSKIFCSNNFLLRIVFAALEFLMFVQTSMGAAHYIVIFLLTALVFLWIECGTLISKEKVDKIEYRKATSSKERIIGTAVTSVTLAGFLFRCNPWPDYAQVEFLNYIFSSRGQRSGKKANLCLTFLILLMDALELKYYSIATIMFALTIALPCLSGLTSSIFCSPCNQIFNFLLRFAFAALEFFILLQTSMGAAHYIVIFLLTALVFLWIECGTLISKEKVDKIKYRKVTTMTKLSTLEGRVKRHLKHGNNFHCIYSKWDNNLGKIVRVTKTKRRSVLGFTILQLIVIAVRVWSIIFKSKSSTDRIIGTALTSVTLFGFIFRCDPWPDFIQMEFLNYIFCSRGERYGKKENLSLTCLILLLDALELSYYSVAALMAALTVILPCQPGLTSSILCSTNKISQCPQSFLRLAFTALEFLNLVQTGVE</sequence>
<keyword evidence="1" id="KW-0472">Membrane</keyword>
<protein>
    <submittedName>
        <fullName evidence="2">Uncharacterized protein</fullName>
    </submittedName>
</protein>
<proteinExistence type="predicted"/>
<keyword evidence="3" id="KW-1185">Reference proteome</keyword>
<name>A0A226DR71_FOLCA</name>
<gene>
    <name evidence="2" type="ORF">Fcan01_17594</name>
</gene>
<reference evidence="2 3" key="1">
    <citation type="submission" date="2015-12" db="EMBL/GenBank/DDBJ databases">
        <title>The genome of Folsomia candida.</title>
        <authorList>
            <person name="Faddeeva A."/>
            <person name="Derks M.F."/>
            <person name="Anvar Y."/>
            <person name="Smit S."/>
            <person name="Van Straalen N."/>
            <person name="Roelofs D."/>
        </authorList>
    </citation>
    <scope>NUCLEOTIDE SEQUENCE [LARGE SCALE GENOMIC DNA]</scope>
    <source>
        <strain evidence="2 3">VU population</strain>
        <tissue evidence="2">Whole body</tissue>
    </source>
</reference>
<feature type="transmembrane region" description="Helical" evidence="1">
    <location>
        <begin position="356"/>
        <end position="380"/>
    </location>
</feature>
<dbReference type="EMBL" id="LNIX01000013">
    <property type="protein sequence ID" value="OXA47699.1"/>
    <property type="molecule type" value="Genomic_DNA"/>
</dbReference>
<evidence type="ECO:0000256" key="1">
    <source>
        <dbReference type="SAM" id="Phobius"/>
    </source>
</evidence>
<evidence type="ECO:0000313" key="3">
    <source>
        <dbReference type="Proteomes" id="UP000198287"/>
    </source>
</evidence>
<feature type="transmembrane region" description="Helical" evidence="1">
    <location>
        <begin position="469"/>
        <end position="486"/>
    </location>
</feature>
<dbReference type="AlphaFoldDB" id="A0A226DR71"/>
<feature type="transmembrane region" description="Helical" evidence="1">
    <location>
        <begin position="174"/>
        <end position="192"/>
    </location>
</feature>
<evidence type="ECO:0000313" key="2">
    <source>
        <dbReference type="EMBL" id="OXA47699.1"/>
    </source>
</evidence>
<feature type="transmembrane region" description="Helical" evidence="1">
    <location>
        <begin position="300"/>
        <end position="320"/>
    </location>
</feature>
<dbReference type="Proteomes" id="UP000198287">
    <property type="component" value="Unassembled WGS sequence"/>
</dbReference>
<feature type="transmembrane region" description="Helical" evidence="1">
    <location>
        <begin position="440"/>
        <end position="457"/>
    </location>
</feature>
<keyword evidence="1" id="KW-1133">Transmembrane helix</keyword>
<feature type="transmembrane region" description="Helical" evidence="1">
    <location>
        <begin position="332"/>
        <end position="350"/>
    </location>
</feature>
<comment type="caution">
    <text evidence="2">The sequence shown here is derived from an EMBL/GenBank/DDBJ whole genome shotgun (WGS) entry which is preliminary data.</text>
</comment>
<organism evidence="2 3">
    <name type="scientific">Folsomia candida</name>
    <name type="common">Springtail</name>
    <dbReference type="NCBI Taxonomy" id="158441"/>
    <lineage>
        <taxon>Eukaryota</taxon>
        <taxon>Metazoa</taxon>
        <taxon>Ecdysozoa</taxon>
        <taxon>Arthropoda</taxon>
        <taxon>Hexapoda</taxon>
        <taxon>Collembola</taxon>
        <taxon>Entomobryomorpha</taxon>
        <taxon>Isotomoidea</taxon>
        <taxon>Isotomidae</taxon>
        <taxon>Proisotominae</taxon>
        <taxon>Folsomia</taxon>
    </lineage>
</organism>
<feature type="transmembrane region" description="Helical" evidence="1">
    <location>
        <begin position="137"/>
        <end position="162"/>
    </location>
</feature>
<accession>A0A226DR71</accession>
<keyword evidence="1" id="KW-0812">Transmembrane</keyword>
<feature type="transmembrane region" description="Helical" evidence="1">
    <location>
        <begin position="238"/>
        <end position="259"/>
    </location>
</feature>
<feature type="transmembrane region" description="Helical" evidence="1">
    <location>
        <begin position="46"/>
        <end position="65"/>
    </location>
</feature>